<evidence type="ECO:0000313" key="3">
    <source>
        <dbReference type="EMBL" id="MFC3195398.1"/>
    </source>
</evidence>
<feature type="domain" description="DUF7507" evidence="2">
    <location>
        <begin position="869"/>
        <end position="962"/>
    </location>
</feature>
<feature type="non-terminal residue" evidence="3">
    <location>
        <position position="1018"/>
    </location>
</feature>
<dbReference type="RefSeq" id="WP_379876625.1">
    <property type="nucleotide sequence ID" value="NZ_JBHRTS010000008.1"/>
</dbReference>
<evidence type="ECO:0000256" key="1">
    <source>
        <dbReference type="SAM" id="MobiDB-lite"/>
    </source>
</evidence>
<accession>A0ABV7JGP4</accession>
<feature type="region of interest" description="Disordered" evidence="1">
    <location>
        <begin position="838"/>
        <end position="861"/>
    </location>
</feature>
<evidence type="ECO:0000259" key="2">
    <source>
        <dbReference type="Pfam" id="PF24346"/>
    </source>
</evidence>
<feature type="compositionally biased region" description="Acidic residues" evidence="1">
    <location>
        <begin position="620"/>
        <end position="630"/>
    </location>
</feature>
<dbReference type="PANTHER" id="PTHR34819">
    <property type="entry name" value="LARGE CYSTEINE-RICH PERIPLASMIC PROTEIN OMCB"/>
    <property type="match status" value="1"/>
</dbReference>
<dbReference type="Proteomes" id="UP001595533">
    <property type="component" value="Unassembled WGS sequence"/>
</dbReference>
<keyword evidence="4" id="KW-1185">Reference proteome</keyword>
<feature type="domain" description="DUF7507" evidence="2">
    <location>
        <begin position="410"/>
        <end position="515"/>
    </location>
</feature>
<dbReference type="NCBIfam" id="TIGR01451">
    <property type="entry name" value="B_ant_repeat"/>
    <property type="match status" value="6"/>
</dbReference>
<feature type="domain" description="DUF7507" evidence="2">
    <location>
        <begin position="748"/>
        <end position="856"/>
    </location>
</feature>
<feature type="domain" description="DUF7507" evidence="2">
    <location>
        <begin position="639"/>
        <end position="732"/>
    </location>
</feature>
<dbReference type="InterPro" id="IPR047589">
    <property type="entry name" value="DUF11_rpt"/>
</dbReference>
<feature type="region of interest" description="Disordered" evidence="1">
    <location>
        <begin position="614"/>
        <end position="639"/>
    </location>
</feature>
<gene>
    <name evidence="3" type="ORF">ACFODZ_14180</name>
</gene>
<proteinExistence type="predicted"/>
<dbReference type="Pfam" id="PF24346">
    <property type="entry name" value="DUF7507"/>
    <property type="match status" value="6"/>
</dbReference>
<comment type="caution">
    <text evidence="3">The sequence shown here is derived from an EMBL/GenBank/DDBJ whole genome shotgun (WGS) entry which is preliminary data.</text>
</comment>
<reference evidence="4" key="1">
    <citation type="journal article" date="2019" name="Int. J. Syst. Evol. Microbiol.">
        <title>The Global Catalogue of Microorganisms (GCM) 10K type strain sequencing project: providing services to taxonomists for standard genome sequencing and annotation.</title>
        <authorList>
            <consortium name="The Broad Institute Genomics Platform"/>
            <consortium name="The Broad Institute Genome Sequencing Center for Infectious Disease"/>
            <person name="Wu L."/>
            <person name="Ma J."/>
        </authorList>
    </citation>
    <scope>NUCLEOTIDE SEQUENCE [LARGE SCALE GENOMIC DNA]</scope>
    <source>
        <strain evidence="4">KCTC 42953</strain>
    </source>
</reference>
<feature type="domain" description="DUF7507" evidence="2">
    <location>
        <begin position="314"/>
        <end position="398"/>
    </location>
</feature>
<dbReference type="PANTHER" id="PTHR34819:SF3">
    <property type="entry name" value="CELL SURFACE PROTEIN"/>
    <property type="match status" value="1"/>
</dbReference>
<dbReference type="InterPro" id="IPR055354">
    <property type="entry name" value="DUF7507"/>
</dbReference>
<name>A0ABV7JGP4_9GAMM</name>
<sequence length="1018" mass="103885">MSQTSETGDFCVRDYRSGAGCTANDVRIEALTVQNLVEDCNTGVIGETEVQFNALVSADGSPDRYDIGLFLATDGGSARDGNSCLHTFLAGMQTDNPIYGDINNDSILDIDNGPWWNGGTDLDSCGDIESNTQVFSSLPTTRFSCNDSNLDGSVDVSVCTSWDNNTNTTCNGLNDAFPGTNSKCSCDIVELGIAPTYTLLDKIAVTPIVESGTAATFTITATNTGIEDLLNVTLTDPQCDTLIGPAGDNPNTGELEVGETWEWSCTVNNVTAGFTNTATLTGVSEISGNNENQVATAAVQVADLSTVKVLTSNADEDASSSVSLFDTLTYTITVSNTGEVTLNNVTVSDPMITPNSTSCATVAPGGTCVLVGTYQVTAGDVSTGSITNTATGDSDQTGPDTDSIVVVVPSPELTVTKTAVLTTDNGGLGVADAGDVITFSVTVQNTGNVILDNLVVTDPMGGGTLTCTPTTLNPTDVATCTSYTYTVTQTDIDNGTGITNTATAIADDPDNNPVTGDDSTITMVTAANPLLSTAKVLFNNADEDGSGTISLNDTLTYTVTVTNTGNVTLNNVTVTDTLITPNSTSCASVAPTGTCILVGTYVVTQADVDAGVINNTGTGDSDETGPDTDDVSTPIPQNPALNTTKALTGNADEDGSSTVTLNDTLTFTITVTNTGNVTLNNVTVSDPMITPNSNSCATLAPGATCVLVGTYVVQQSDVDNGQVENTAVGDSDETPPDPETIITLVSDPELTVTKTATLTTDNGTIGQADAGDVITFNVSVENTGNVVLNNLVVNDPMGGGVLTCTPTTLNPTAPGNIATCTAYIYTVQQSDVDAGGTIDNTATANAEDPAGNPVSDDDSTATPIVAPAPALNTVKALTGNADEDGSGTISLNDTLTFTITVTNTGNVTLNNVTVSDPMITPNSTNCATLAPGATCVLVGTYVVQQTDIDNGSITNTGTGDSDETPPDDDTVITLIGSNPALVTIKALTANADEDGSGTISLNDTLTYTVTVTNTGDVT</sequence>
<protein>
    <submittedName>
        <fullName evidence="3">Beta strand repeat-containing protein</fullName>
    </submittedName>
</protein>
<dbReference type="EMBL" id="JBHRTS010000008">
    <property type="protein sequence ID" value="MFC3195398.1"/>
    <property type="molecule type" value="Genomic_DNA"/>
</dbReference>
<feature type="domain" description="DUF7507" evidence="2">
    <location>
        <begin position="543"/>
        <end position="623"/>
    </location>
</feature>
<organism evidence="3 4">
    <name type="scientific">Marinicella sediminis</name>
    <dbReference type="NCBI Taxonomy" id="1792834"/>
    <lineage>
        <taxon>Bacteria</taxon>
        <taxon>Pseudomonadati</taxon>
        <taxon>Pseudomonadota</taxon>
        <taxon>Gammaproteobacteria</taxon>
        <taxon>Lysobacterales</taxon>
        <taxon>Marinicellaceae</taxon>
        <taxon>Marinicella</taxon>
    </lineage>
</organism>
<dbReference type="InterPro" id="IPR051172">
    <property type="entry name" value="Chlamydia_OmcB"/>
</dbReference>
<evidence type="ECO:0000313" key="4">
    <source>
        <dbReference type="Proteomes" id="UP001595533"/>
    </source>
</evidence>